<keyword evidence="5" id="KW-1185">Reference proteome</keyword>
<dbReference type="EMBL" id="QDKJ01000015">
    <property type="protein sequence ID" value="PWC10195.1"/>
    <property type="molecule type" value="Genomic_DNA"/>
</dbReference>
<organism evidence="4 5">
    <name type="scientific">Brenneria roseae subsp. americana</name>
    <dbReference type="NCBI Taxonomy" id="1508507"/>
    <lineage>
        <taxon>Bacteria</taxon>
        <taxon>Pseudomonadati</taxon>
        <taxon>Pseudomonadota</taxon>
        <taxon>Gammaproteobacteria</taxon>
        <taxon>Enterobacterales</taxon>
        <taxon>Pectobacteriaceae</taxon>
        <taxon>Brenneria</taxon>
    </lineage>
</organism>
<dbReference type="Pfam" id="PF01370">
    <property type="entry name" value="Epimerase"/>
    <property type="match status" value="1"/>
</dbReference>
<feature type="domain" description="NAD-dependent epimerase/dehydratase" evidence="2">
    <location>
        <begin position="4"/>
        <end position="215"/>
    </location>
</feature>
<feature type="domain" description="DUF1731" evidence="3">
    <location>
        <begin position="250"/>
        <end position="295"/>
    </location>
</feature>
<evidence type="ECO:0000259" key="2">
    <source>
        <dbReference type="Pfam" id="PF01370"/>
    </source>
</evidence>
<evidence type="ECO:0000313" key="4">
    <source>
        <dbReference type="EMBL" id="PWC10195.1"/>
    </source>
</evidence>
<protein>
    <submittedName>
        <fullName evidence="4">TIGR01777 family protein</fullName>
    </submittedName>
</protein>
<sequence>MQLLITGGTGLIGRHLIQRLLLLSHHVTVLTRDPERARQVLGDQVEYWSTLNNKTSLNGFDGVINLAGEPIADKRWTPQQKLRLSQSRWNMTEQLARLINASSEPPSVFISGSAVGYYGDQGAALVAEDETPANEFTHHLCARWETLAQSAESDKTRVCLLRTGIVLSAEGGALARMLPIFRLGLGGPIGSGKQYMSWIHIDDMVNGILYLLDNPILSGPFNMVSPYPVRNEQFSAMLAHVLDRPGFLRVPGFVIKLLMGEASTLVLGGQRALPHRLEAAGFGFRFFELEDALKEVITPKDTVKKTG</sequence>
<evidence type="ECO:0000313" key="5">
    <source>
        <dbReference type="Proteomes" id="UP000245138"/>
    </source>
</evidence>
<dbReference type="InterPro" id="IPR001509">
    <property type="entry name" value="Epimerase_deHydtase"/>
</dbReference>
<gene>
    <name evidence="4" type="ORF">B4923_17355</name>
</gene>
<dbReference type="SUPFAM" id="SSF51735">
    <property type="entry name" value="NAD(P)-binding Rossmann-fold domains"/>
    <property type="match status" value="1"/>
</dbReference>
<comment type="similarity">
    <text evidence="1">Belongs to the NAD(P)-dependent epimerase/dehydratase family. SDR39U1 subfamily.</text>
</comment>
<dbReference type="OrthoDB" id="9801773at2"/>
<dbReference type="NCBIfam" id="TIGR01777">
    <property type="entry name" value="yfcH"/>
    <property type="match status" value="1"/>
</dbReference>
<dbReference type="AlphaFoldDB" id="A0A2U1TLC5"/>
<evidence type="ECO:0000256" key="1">
    <source>
        <dbReference type="ARBA" id="ARBA00009353"/>
    </source>
</evidence>
<dbReference type="Pfam" id="PF08338">
    <property type="entry name" value="DUF1731"/>
    <property type="match status" value="1"/>
</dbReference>
<proteinExistence type="inferred from homology"/>
<accession>A0A2U1TLC5</accession>
<dbReference type="InterPro" id="IPR010099">
    <property type="entry name" value="SDR39U1"/>
</dbReference>
<dbReference type="Proteomes" id="UP000245138">
    <property type="component" value="Unassembled WGS sequence"/>
</dbReference>
<dbReference type="CDD" id="cd05242">
    <property type="entry name" value="SDR_a8"/>
    <property type="match status" value="1"/>
</dbReference>
<dbReference type="PANTHER" id="PTHR11092">
    <property type="entry name" value="SUGAR NUCLEOTIDE EPIMERASE RELATED"/>
    <property type="match status" value="1"/>
</dbReference>
<dbReference type="InterPro" id="IPR013549">
    <property type="entry name" value="DUF1731"/>
</dbReference>
<comment type="caution">
    <text evidence="4">The sequence shown here is derived from an EMBL/GenBank/DDBJ whole genome shotgun (WGS) entry which is preliminary data.</text>
</comment>
<reference evidence="4 5" key="1">
    <citation type="submission" date="2018-04" db="EMBL/GenBank/DDBJ databases">
        <title>Brenneria corticis sp.nov.</title>
        <authorList>
            <person name="Li Y."/>
        </authorList>
    </citation>
    <scope>NUCLEOTIDE SEQUENCE [LARGE SCALE GENOMIC DNA]</scope>
    <source>
        <strain evidence="4 5">LMG 27715</strain>
    </source>
</reference>
<evidence type="ECO:0000259" key="3">
    <source>
        <dbReference type="Pfam" id="PF08338"/>
    </source>
</evidence>
<dbReference type="InterPro" id="IPR036291">
    <property type="entry name" value="NAD(P)-bd_dom_sf"/>
</dbReference>
<name>A0A2U1TLC5_9GAMM</name>
<dbReference type="RefSeq" id="WP_109055625.1">
    <property type="nucleotide sequence ID" value="NZ_QDKJ01000015.1"/>
</dbReference>
<dbReference type="Gene3D" id="3.40.50.720">
    <property type="entry name" value="NAD(P)-binding Rossmann-like Domain"/>
    <property type="match status" value="1"/>
</dbReference>
<dbReference type="PANTHER" id="PTHR11092:SF0">
    <property type="entry name" value="EPIMERASE FAMILY PROTEIN SDR39U1"/>
    <property type="match status" value="1"/>
</dbReference>